<protein>
    <recommendedName>
        <fullName evidence="4">6-bladed beta-propeller protein</fullName>
    </recommendedName>
</protein>
<dbReference type="OrthoDB" id="9799230at2"/>
<dbReference type="RefSeq" id="WP_109646624.1">
    <property type="nucleotide sequence ID" value="NZ_QGGB01000006.1"/>
</dbReference>
<name>A0A316TT38_9BACT</name>
<accession>A0A316TT38</accession>
<dbReference type="AlphaFoldDB" id="A0A316TT38"/>
<keyword evidence="1" id="KW-0732">Signal</keyword>
<dbReference type="SUPFAM" id="SSF101898">
    <property type="entry name" value="NHL repeat"/>
    <property type="match status" value="1"/>
</dbReference>
<proteinExistence type="predicted"/>
<feature type="signal peptide" evidence="1">
    <location>
        <begin position="1"/>
        <end position="33"/>
    </location>
</feature>
<evidence type="ECO:0000256" key="1">
    <source>
        <dbReference type="SAM" id="SignalP"/>
    </source>
</evidence>
<dbReference type="InterPro" id="IPR011042">
    <property type="entry name" value="6-blade_b-propeller_TolB-like"/>
</dbReference>
<dbReference type="EMBL" id="QGGB01000006">
    <property type="protein sequence ID" value="PWN06509.1"/>
    <property type="molecule type" value="Genomic_DNA"/>
</dbReference>
<evidence type="ECO:0000313" key="2">
    <source>
        <dbReference type="EMBL" id="PWN06509.1"/>
    </source>
</evidence>
<dbReference type="PROSITE" id="PS51257">
    <property type="entry name" value="PROKAR_LIPOPROTEIN"/>
    <property type="match status" value="1"/>
</dbReference>
<gene>
    <name evidence="2" type="ORF">DDZ15_08280</name>
</gene>
<organism evidence="2 3">
    <name type="scientific">Rhodohalobacter mucosus</name>
    <dbReference type="NCBI Taxonomy" id="2079485"/>
    <lineage>
        <taxon>Bacteria</taxon>
        <taxon>Pseudomonadati</taxon>
        <taxon>Balneolota</taxon>
        <taxon>Balneolia</taxon>
        <taxon>Balneolales</taxon>
        <taxon>Balneolaceae</taxon>
        <taxon>Rhodohalobacter</taxon>
    </lineage>
</organism>
<dbReference type="Pfam" id="PF17170">
    <property type="entry name" value="DUF5128"/>
    <property type="match status" value="1"/>
</dbReference>
<feature type="chain" id="PRO_5016425366" description="6-bladed beta-propeller protein" evidence="1">
    <location>
        <begin position="34"/>
        <end position="393"/>
    </location>
</feature>
<dbReference type="Gene3D" id="2.120.10.30">
    <property type="entry name" value="TolB, C-terminal domain"/>
    <property type="match status" value="1"/>
</dbReference>
<dbReference type="Proteomes" id="UP000245533">
    <property type="component" value="Unassembled WGS sequence"/>
</dbReference>
<keyword evidence="3" id="KW-1185">Reference proteome</keyword>
<evidence type="ECO:0008006" key="4">
    <source>
        <dbReference type="Google" id="ProtNLM"/>
    </source>
</evidence>
<sequence length="393" mass="44703">MNKDTLNGLKFRYGNLFLMFVSATVFLSCSSSADDSESANSLDLVAVEELRIGQMEGDEEVVFGAINGIAVGAEGRIYVSDYQVPTLRMYDSGGNFLGNVGREGRGPGEYLRIAGVKTFTDGELAIWDGGNQRITTYEPDGSFQEHFPLQARLSAVDIFEVDTEGNFYVRIVLRSGPGVPNWEYGWVRVSAEGAVVDTLQVPPDLNEYPQTFVLFTASGDAHAFIEREMFALSPMGYLVTGRNTEYDITLHKPEGEVSIQRDYEPIAVREEEKTQWRKWIDYYNVTHQVPDNKPVFKKIMTDMEGRIWVWRYTEAIYTEENIGPHFGPESNWWEPPTFDVFNPDGSFYARVELPMRAKFFEARGNHVWALVKGEFDEQYVVRYLLEEQGKAIQ</sequence>
<comment type="caution">
    <text evidence="2">The sequence shown here is derived from an EMBL/GenBank/DDBJ whole genome shotgun (WGS) entry which is preliminary data.</text>
</comment>
<evidence type="ECO:0000313" key="3">
    <source>
        <dbReference type="Proteomes" id="UP000245533"/>
    </source>
</evidence>
<reference evidence="2 3" key="1">
    <citation type="submission" date="2018-05" db="EMBL/GenBank/DDBJ databases">
        <title>Rhodohalobacter halophilus gen. nov., sp. nov., a moderately halophilic member of the family Balneolaceae.</title>
        <authorList>
            <person name="Liu Z.-W."/>
        </authorList>
    </citation>
    <scope>NUCLEOTIDE SEQUENCE [LARGE SCALE GENOMIC DNA]</scope>
    <source>
        <strain evidence="2 3">8A47</strain>
    </source>
</reference>